<protein>
    <submittedName>
        <fullName evidence="2">YeeE/YedE family protein</fullName>
    </submittedName>
</protein>
<dbReference type="Pfam" id="PF04143">
    <property type="entry name" value="Sulf_transp"/>
    <property type="match status" value="1"/>
</dbReference>
<comment type="caution">
    <text evidence="2">The sequence shown here is derived from an EMBL/GenBank/DDBJ whole genome shotgun (WGS) entry which is preliminary data.</text>
</comment>
<accession>A0ABR6VNA7</accession>
<dbReference type="RefSeq" id="WP_186632682.1">
    <property type="nucleotide sequence ID" value="NZ_JACOAF010000008.1"/>
</dbReference>
<dbReference type="EMBL" id="JACOAF010000008">
    <property type="protein sequence ID" value="MBC3538633.1"/>
    <property type="molecule type" value="Genomic_DNA"/>
</dbReference>
<keyword evidence="1" id="KW-0812">Transmembrane</keyword>
<sequence>MKGLKFVMTGILFGIVMSKSEAISWYLIQEMFRFQSFHMYGLMGTAVTLGALAVFLIKKFQLRDVQGEPIQFQPKEKGITRYLAGGIIFGLGWALVGSCPGPLFVNLGHGYWAILVAIAGGLLGTYFYGVVRDRLPH</sequence>
<keyword evidence="1" id="KW-1133">Transmembrane helix</keyword>
<reference evidence="2 3" key="1">
    <citation type="journal article" date="2019" name="Int. J. Syst. Evol. Microbiol.">
        <title>Rufibacter sediminis sp. nov., isolated from freshwater lake sediment.</title>
        <authorList>
            <person name="Qu J.H."/>
            <person name="Zhang L.J."/>
            <person name="Fu Y.H."/>
            <person name="Li H.F."/>
        </authorList>
    </citation>
    <scope>NUCLEOTIDE SEQUENCE [LARGE SCALE GENOMIC DNA]</scope>
    <source>
        <strain evidence="2 3">H-1</strain>
    </source>
</reference>
<evidence type="ECO:0000313" key="2">
    <source>
        <dbReference type="EMBL" id="MBC3538633.1"/>
    </source>
</evidence>
<keyword evidence="1" id="KW-0472">Membrane</keyword>
<feature type="transmembrane region" description="Helical" evidence="1">
    <location>
        <begin position="111"/>
        <end position="131"/>
    </location>
</feature>
<dbReference type="InterPro" id="IPR007272">
    <property type="entry name" value="Sulf_transp_TsuA/YedE"/>
</dbReference>
<dbReference type="Proteomes" id="UP000659698">
    <property type="component" value="Unassembled WGS sequence"/>
</dbReference>
<organism evidence="2 3">
    <name type="scientific">Rufibacter sediminis</name>
    <dbReference type="NCBI Taxonomy" id="2762756"/>
    <lineage>
        <taxon>Bacteria</taxon>
        <taxon>Pseudomonadati</taxon>
        <taxon>Bacteroidota</taxon>
        <taxon>Cytophagia</taxon>
        <taxon>Cytophagales</taxon>
        <taxon>Hymenobacteraceae</taxon>
        <taxon>Rufibacter</taxon>
    </lineage>
</organism>
<name>A0ABR6VNA7_9BACT</name>
<evidence type="ECO:0000256" key="1">
    <source>
        <dbReference type="SAM" id="Phobius"/>
    </source>
</evidence>
<gene>
    <name evidence="2" type="ORF">H7U12_03010</name>
</gene>
<feature type="transmembrane region" description="Helical" evidence="1">
    <location>
        <begin position="38"/>
        <end position="57"/>
    </location>
</feature>
<keyword evidence="3" id="KW-1185">Reference proteome</keyword>
<proteinExistence type="predicted"/>
<evidence type="ECO:0000313" key="3">
    <source>
        <dbReference type="Proteomes" id="UP000659698"/>
    </source>
</evidence>
<feature type="transmembrane region" description="Helical" evidence="1">
    <location>
        <begin position="82"/>
        <end position="105"/>
    </location>
</feature>